<evidence type="ECO:0000313" key="2">
    <source>
        <dbReference type="Proteomes" id="UP000266701"/>
    </source>
</evidence>
<name>A0A395TL62_VIBCL</name>
<protein>
    <submittedName>
        <fullName evidence="1">Histidine kinase</fullName>
    </submittedName>
</protein>
<organism evidence="1 2">
    <name type="scientific">Vibrio cholerae</name>
    <dbReference type="NCBI Taxonomy" id="666"/>
    <lineage>
        <taxon>Bacteria</taxon>
        <taxon>Pseudomonadati</taxon>
        <taxon>Pseudomonadota</taxon>
        <taxon>Gammaproteobacteria</taxon>
        <taxon>Vibrionales</taxon>
        <taxon>Vibrionaceae</taxon>
        <taxon>Vibrio</taxon>
    </lineage>
</organism>
<dbReference type="EMBL" id="MCBA01000153">
    <property type="protein sequence ID" value="RGP86065.1"/>
    <property type="molecule type" value="Genomic_DNA"/>
</dbReference>
<evidence type="ECO:0000313" key="1">
    <source>
        <dbReference type="EMBL" id="RGP86065.1"/>
    </source>
</evidence>
<dbReference type="GO" id="GO:0016301">
    <property type="term" value="F:kinase activity"/>
    <property type="evidence" value="ECO:0007669"/>
    <property type="project" value="UniProtKB-KW"/>
</dbReference>
<dbReference type="Proteomes" id="UP000266701">
    <property type="component" value="Unassembled WGS sequence"/>
</dbReference>
<sequence length="43" mass="5044">MKSVMDKLVLNITVFEQEKSIKKNIREKTAQIEKQRRLAALLT</sequence>
<accession>A0A395TL62</accession>
<keyword evidence="1" id="KW-0808">Transferase</keyword>
<proteinExistence type="predicted"/>
<comment type="caution">
    <text evidence="1">The sequence shown here is derived from an EMBL/GenBank/DDBJ whole genome shotgun (WGS) entry which is preliminary data.</text>
</comment>
<dbReference type="AlphaFoldDB" id="A0A395TL62"/>
<keyword evidence="1" id="KW-0418">Kinase</keyword>
<gene>
    <name evidence="1" type="ORF">BC353_14815</name>
</gene>
<dbReference type="RefSeq" id="WP_032472083.1">
    <property type="nucleotide sequence ID" value="NZ_JACYRE010000054.1"/>
</dbReference>
<reference evidence="1 2" key="1">
    <citation type="journal article" date="2017" name="Emerg. Infect. Dis.">
        <title>Carbapenemase VCC-1-Producing Vibrio cholerae in Coastal Waters of Germany.</title>
        <authorList>
            <person name="Hammerl J.A."/>
            <person name="Jackel C."/>
            <person name="Bortolaia V."/>
            <person name="Schwartz K."/>
            <person name="Bier N."/>
            <person name="Hendriksen R.S."/>
            <person name="Guerra B."/>
            <person name="Strauch E."/>
        </authorList>
    </citation>
    <scope>NUCLEOTIDE SEQUENCE [LARGE SCALE GENOMIC DNA]</scope>
    <source>
        <strain evidence="1 2">VN-2825</strain>
    </source>
</reference>